<dbReference type="Pfam" id="PF13167">
    <property type="entry name" value="GTP-bdg_N"/>
    <property type="match status" value="1"/>
</dbReference>
<feature type="region of interest" description="Disordered" evidence="7">
    <location>
        <begin position="1"/>
        <end position="22"/>
    </location>
</feature>
<dbReference type="SUPFAM" id="SSF52540">
    <property type="entry name" value="P-loop containing nucleoside triphosphate hydrolases"/>
    <property type="match status" value="1"/>
</dbReference>
<dbReference type="FunFam" id="3.40.50.11060:FF:000001">
    <property type="entry name" value="GTPase HflX"/>
    <property type="match status" value="1"/>
</dbReference>
<organism evidence="9 10">
    <name type="scientific">Cystobacter ferrugineus</name>
    <dbReference type="NCBI Taxonomy" id="83449"/>
    <lineage>
        <taxon>Bacteria</taxon>
        <taxon>Pseudomonadati</taxon>
        <taxon>Myxococcota</taxon>
        <taxon>Myxococcia</taxon>
        <taxon>Myxococcales</taxon>
        <taxon>Cystobacterineae</taxon>
        <taxon>Archangiaceae</taxon>
        <taxon>Cystobacter</taxon>
    </lineage>
</organism>
<dbReference type="InterPro" id="IPR025121">
    <property type="entry name" value="GTPase_HflX_N"/>
</dbReference>
<evidence type="ECO:0000256" key="5">
    <source>
        <dbReference type="ARBA" id="ARBA00023134"/>
    </source>
</evidence>
<keyword evidence="2" id="KW-0479">Metal-binding</keyword>
<dbReference type="PANTHER" id="PTHR10229:SF0">
    <property type="entry name" value="GTP-BINDING PROTEIN 6-RELATED"/>
    <property type="match status" value="1"/>
</dbReference>
<dbReference type="HAMAP" id="MF_00900">
    <property type="entry name" value="GTPase_HflX"/>
    <property type="match status" value="1"/>
</dbReference>
<dbReference type="EMBL" id="MPIN01000007">
    <property type="protein sequence ID" value="OJH37822.1"/>
    <property type="molecule type" value="Genomic_DNA"/>
</dbReference>
<proteinExistence type="inferred from homology"/>
<dbReference type="GO" id="GO:0043022">
    <property type="term" value="F:ribosome binding"/>
    <property type="evidence" value="ECO:0007669"/>
    <property type="project" value="TreeGrafter"/>
</dbReference>
<feature type="domain" description="Hflx-type G" evidence="8">
    <location>
        <begin position="392"/>
        <end position="560"/>
    </location>
</feature>
<keyword evidence="1 6" id="KW-0963">Cytoplasm</keyword>
<evidence type="ECO:0000256" key="3">
    <source>
        <dbReference type="ARBA" id="ARBA00022741"/>
    </source>
</evidence>
<dbReference type="Pfam" id="PF16360">
    <property type="entry name" value="GTP-bdg_M"/>
    <property type="match status" value="1"/>
</dbReference>
<dbReference type="InterPro" id="IPR016496">
    <property type="entry name" value="GTPase_HflX"/>
</dbReference>
<dbReference type="Pfam" id="PF01926">
    <property type="entry name" value="MMR_HSR1"/>
    <property type="match status" value="1"/>
</dbReference>
<accession>A0A1L9B6E9</accession>
<dbReference type="GO" id="GO:0005525">
    <property type="term" value="F:GTP binding"/>
    <property type="evidence" value="ECO:0007669"/>
    <property type="project" value="UniProtKB-UniRule"/>
</dbReference>
<evidence type="ECO:0000256" key="6">
    <source>
        <dbReference type="HAMAP-Rule" id="MF_00900"/>
    </source>
</evidence>
<dbReference type="CDD" id="cd01878">
    <property type="entry name" value="HflX"/>
    <property type="match status" value="1"/>
</dbReference>
<dbReference type="GO" id="GO:0003924">
    <property type="term" value="F:GTPase activity"/>
    <property type="evidence" value="ECO:0007669"/>
    <property type="project" value="UniProtKB-UniRule"/>
</dbReference>
<dbReference type="InterPro" id="IPR032305">
    <property type="entry name" value="GTP-bd_M"/>
</dbReference>
<comment type="function">
    <text evidence="6">GTPase that associates with the 50S ribosomal subunit and may have a role during protein synthesis or ribosome biogenesis.</text>
</comment>
<evidence type="ECO:0000256" key="1">
    <source>
        <dbReference type="ARBA" id="ARBA00022490"/>
    </source>
</evidence>
<name>A0A1L9B6E9_9BACT</name>
<gene>
    <name evidence="6" type="primary">hflX</name>
    <name evidence="9" type="ORF">BON30_26960</name>
</gene>
<dbReference type="STRING" id="83449.BON30_26960"/>
<evidence type="ECO:0000313" key="10">
    <source>
        <dbReference type="Proteomes" id="UP000182229"/>
    </source>
</evidence>
<sequence>MNGAARSTSRRATIPSISGNTLGLKPNQLKRLEATYRRRVRPEEVTSPELARHLSELSLETGRQIGVLINRRGDIEHVIVGDAFKLELPETGRVRAGDTRLRGLRLVHTHLKDEPLTPDDLTDLVLLRLDLVCAIVAGPEGLPGKVYLGFLDPEATGERAKYWKTEVADDVQRLEVDPVARAEEIEAAFGRSVAGHEVTAQGRAILVGVSTGDRERADSSMAELKELARTADVQVLDTFIQSRTQIDPRFVIGRGKLEELNLRAMQLFADTLIFDHDLTPSQARHIADHTNLKVLDRTQLILDIFAQHAHTAEGRLQVELAQLRYRLPRLAQRDEGLSRLAGGIGGRGPGETKLEIDRRRVRERISVLEKKIDALSASRQVRRQQRARHEVPVVSIVGYTNAGKSTLLNLLTNSDVVAENKLFATLDPSSRRLRFPRDHEVIITDTVGFIRELPPTLVNAFRATLEELADADLLLHVVDASDPEHPRQSEAVERILESLGLHEVPRLLVYNKSDLLEEGVEGHDAHFTAQAREGIAISARTGAGLKQLLLRVEELLWREGKSLTASGVSIQDEPHPH</sequence>
<dbReference type="InterPro" id="IPR042108">
    <property type="entry name" value="GTPase_HflX_N_sf"/>
</dbReference>
<protein>
    <recommendedName>
        <fullName evidence="6">GTPase HflX</fullName>
    </recommendedName>
    <alternativeName>
        <fullName evidence="6">GTP-binding protein HflX</fullName>
    </alternativeName>
</protein>
<evidence type="ECO:0000256" key="4">
    <source>
        <dbReference type="ARBA" id="ARBA00022842"/>
    </source>
</evidence>
<reference evidence="9 10" key="2">
    <citation type="submission" date="2016-12" db="EMBL/GenBank/DDBJ databases">
        <title>Draft Genome Sequence of Cystobacter ferrugineus Strain Cbfe23.</title>
        <authorList>
            <person name="Akbar S."/>
            <person name="Dowd S.E."/>
            <person name="Stevens D.C."/>
        </authorList>
    </citation>
    <scope>NUCLEOTIDE SEQUENCE [LARGE SCALE GENOMIC DNA]</scope>
    <source>
        <strain evidence="9 10">Cbfe23</strain>
    </source>
</reference>
<keyword evidence="5 6" id="KW-0342">GTP-binding</keyword>
<dbReference type="NCBIfam" id="TIGR00231">
    <property type="entry name" value="small_GTP"/>
    <property type="match status" value="1"/>
</dbReference>
<dbReference type="InterPro" id="IPR027417">
    <property type="entry name" value="P-loop_NTPase"/>
</dbReference>
<dbReference type="NCBIfam" id="TIGR03156">
    <property type="entry name" value="GTP_HflX"/>
    <property type="match status" value="1"/>
</dbReference>
<comment type="similarity">
    <text evidence="6">Belongs to the TRAFAC class OBG-HflX-like GTPase superfamily. HflX GTPase family.</text>
</comment>
<dbReference type="Gene3D" id="6.10.250.2860">
    <property type="match status" value="1"/>
</dbReference>
<dbReference type="Gene3D" id="3.40.50.11060">
    <property type="entry name" value="GTPase HflX, N-terminal domain"/>
    <property type="match status" value="1"/>
</dbReference>
<dbReference type="GO" id="GO:0046872">
    <property type="term" value="F:metal ion binding"/>
    <property type="evidence" value="ECO:0007669"/>
    <property type="project" value="UniProtKB-KW"/>
</dbReference>
<dbReference type="AlphaFoldDB" id="A0A1L9B6E9"/>
<keyword evidence="3 6" id="KW-0547">Nucleotide-binding</keyword>
<dbReference type="PRINTS" id="PR00326">
    <property type="entry name" value="GTP1OBG"/>
</dbReference>
<evidence type="ECO:0000313" key="9">
    <source>
        <dbReference type="EMBL" id="OJH37822.1"/>
    </source>
</evidence>
<dbReference type="Proteomes" id="UP000182229">
    <property type="component" value="Unassembled WGS sequence"/>
</dbReference>
<dbReference type="GO" id="GO:0005737">
    <property type="term" value="C:cytoplasm"/>
    <property type="evidence" value="ECO:0007669"/>
    <property type="project" value="UniProtKB-SubCell"/>
</dbReference>
<feature type="compositionally biased region" description="Polar residues" evidence="7">
    <location>
        <begin position="1"/>
        <end position="21"/>
    </location>
</feature>
<evidence type="ECO:0000256" key="7">
    <source>
        <dbReference type="SAM" id="MobiDB-lite"/>
    </source>
</evidence>
<keyword evidence="10" id="KW-1185">Reference proteome</keyword>
<reference evidence="10" key="1">
    <citation type="submission" date="2016-11" db="EMBL/GenBank/DDBJ databases">
        <authorList>
            <person name="Shukria A."/>
            <person name="Stevens D.C."/>
        </authorList>
    </citation>
    <scope>NUCLEOTIDE SEQUENCE [LARGE SCALE GENOMIC DNA]</scope>
    <source>
        <strain evidence="10">Cbfe23</strain>
    </source>
</reference>
<keyword evidence="4" id="KW-0460">Magnesium</keyword>
<dbReference type="InterPro" id="IPR030394">
    <property type="entry name" value="G_HFLX_dom"/>
</dbReference>
<comment type="subcellular location">
    <subcellularLocation>
        <location evidence="6">Cytoplasm</location>
    </subcellularLocation>
    <text evidence="6">May associate with membranes.</text>
</comment>
<evidence type="ECO:0000259" key="8">
    <source>
        <dbReference type="PROSITE" id="PS51705"/>
    </source>
</evidence>
<comment type="caution">
    <text evidence="9">The sequence shown here is derived from an EMBL/GenBank/DDBJ whole genome shotgun (WGS) entry which is preliminary data.</text>
</comment>
<dbReference type="InterPro" id="IPR006073">
    <property type="entry name" value="GTP-bd"/>
</dbReference>
<dbReference type="Gene3D" id="3.40.50.300">
    <property type="entry name" value="P-loop containing nucleotide triphosphate hydrolases"/>
    <property type="match status" value="1"/>
</dbReference>
<evidence type="ECO:0000256" key="2">
    <source>
        <dbReference type="ARBA" id="ARBA00022723"/>
    </source>
</evidence>
<dbReference type="PANTHER" id="PTHR10229">
    <property type="entry name" value="GTP-BINDING PROTEIN HFLX"/>
    <property type="match status" value="1"/>
</dbReference>
<dbReference type="PROSITE" id="PS51705">
    <property type="entry name" value="G_HFLX"/>
    <property type="match status" value="1"/>
</dbReference>
<dbReference type="InterPro" id="IPR005225">
    <property type="entry name" value="Small_GTP-bd"/>
</dbReference>
<comment type="subunit">
    <text evidence="6">Monomer. Associates with the 50S ribosomal subunit.</text>
</comment>